<dbReference type="InterPro" id="IPR002196">
    <property type="entry name" value="Glyco_hydro_24"/>
</dbReference>
<evidence type="ECO:0000256" key="5">
    <source>
        <dbReference type="ARBA" id="ARBA00023295"/>
    </source>
</evidence>
<dbReference type="InterPro" id="IPR034690">
    <property type="entry name" value="Endolysin_T4_type"/>
</dbReference>
<dbReference type="PANTHER" id="PTHR38107">
    <property type="match status" value="1"/>
</dbReference>
<proteinExistence type="inferred from homology"/>
<evidence type="ECO:0000313" key="7">
    <source>
        <dbReference type="EMBL" id="WBA13854.1"/>
    </source>
</evidence>
<dbReference type="CDD" id="cd16900">
    <property type="entry name" value="endolysin_R21-like"/>
    <property type="match status" value="1"/>
</dbReference>
<dbReference type="InterPro" id="IPR023347">
    <property type="entry name" value="Lysozyme_dom_sf"/>
</dbReference>
<evidence type="ECO:0000256" key="6">
    <source>
        <dbReference type="RuleBase" id="RU003788"/>
    </source>
</evidence>
<keyword evidence="8" id="KW-1185">Reference proteome</keyword>
<keyword evidence="2 6" id="KW-0929">Antimicrobial</keyword>
<keyword evidence="4 6" id="KW-0378">Hydrolase</keyword>
<dbReference type="SUPFAM" id="SSF53955">
    <property type="entry name" value="Lysozyme-like"/>
    <property type="match status" value="1"/>
</dbReference>
<dbReference type="Pfam" id="PF00959">
    <property type="entry name" value="Phage_lysozyme"/>
    <property type="match status" value="1"/>
</dbReference>
<name>A0ABY7LC02_9GAMM</name>
<evidence type="ECO:0000313" key="8">
    <source>
        <dbReference type="Proteomes" id="UP001164676"/>
    </source>
</evidence>
<reference evidence="7" key="1">
    <citation type="submission" date="2022-09" db="EMBL/GenBank/DDBJ databases">
        <authorList>
            <person name="Li Z.-J."/>
        </authorList>
    </citation>
    <scope>NUCLEOTIDE SEQUENCE</scope>
    <source>
        <strain evidence="7">TGB10</strain>
    </source>
</reference>
<evidence type="ECO:0000256" key="4">
    <source>
        <dbReference type="ARBA" id="ARBA00022801"/>
    </source>
</evidence>
<protein>
    <recommendedName>
        <fullName evidence="6">Lysozyme</fullName>
        <ecNumber evidence="6">3.2.1.17</ecNumber>
    </recommendedName>
</protein>
<gene>
    <name evidence="7" type="ORF">N7E60_08940</name>
</gene>
<dbReference type="EC" id="3.2.1.17" evidence="6"/>
<evidence type="ECO:0000256" key="2">
    <source>
        <dbReference type="ARBA" id="ARBA00022529"/>
    </source>
</evidence>
<evidence type="ECO:0000256" key="1">
    <source>
        <dbReference type="ARBA" id="ARBA00000632"/>
    </source>
</evidence>
<dbReference type="InterPro" id="IPR023346">
    <property type="entry name" value="Lysozyme-like_dom_sf"/>
</dbReference>
<keyword evidence="3 6" id="KW-0081">Bacteriolytic enzyme</keyword>
<dbReference type="EMBL" id="CP114584">
    <property type="protein sequence ID" value="WBA13854.1"/>
    <property type="molecule type" value="Genomic_DNA"/>
</dbReference>
<dbReference type="RefSeq" id="WP_269597225.1">
    <property type="nucleotide sequence ID" value="NZ_CP114584.1"/>
</dbReference>
<dbReference type="HAMAP" id="MF_04110">
    <property type="entry name" value="ENDOLYSIN_T4"/>
    <property type="match status" value="1"/>
</dbReference>
<evidence type="ECO:0000256" key="3">
    <source>
        <dbReference type="ARBA" id="ARBA00022638"/>
    </source>
</evidence>
<organism evidence="7 8">
    <name type="scientific">Salinivibrio proteolyticus</name>
    <dbReference type="NCBI Taxonomy" id="334715"/>
    <lineage>
        <taxon>Bacteria</taxon>
        <taxon>Pseudomonadati</taxon>
        <taxon>Pseudomonadota</taxon>
        <taxon>Gammaproteobacteria</taxon>
        <taxon>Vibrionales</taxon>
        <taxon>Vibrionaceae</taxon>
        <taxon>Salinivibrio</taxon>
    </lineage>
</organism>
<dbReference type="Proteomes" id="UP001164676">
    <property type="component" value="Chromosome"/>
</dbReference>
<accession>A0ABY7LC02</accession>
<comment type="similarity">
    <text evidence="6">Belongs to the glycosyl hydrolase 24 family.</text>
</comment>
<keyword evidence="5 6" id="KW-0326">Glycosidase</keyword>
<dbReference type="PANTHER" id="PTHR38107:SF3">
    <property type="entry name" value="LYSOZYME RRRD-RELATED"/>
    <property type="match status" value="1"/>
</dbReference>
<comment type="catalytic activity">
    <reaction evidence="1 6">
        <text>Hydrolysis of (1-&gt;4)-beta-linkages between N-acetylmuramic acid and N-acetyl-D-glucosamine residues in a peptidoglycan and between N-acetyl-D-glucosamine residues in chitodextrins.</text>
        <dbReference type="EC" id="3.2.1.17"/>
    </reaction>
</comment>
<dbReference type="Gene3D" id="1.10.530.40">
    <property type="match status" value="1"/>
</dbReference>
<dbReference type="InterPro" id="IPR051018">
    <property type="entry name" value="Bacteriophage_GH24"/>
</dbReference>
<sequence>MRFNKLTKALLVGAVALTGGFEGYRQVAYQDSGGVWTVCYGETLGIEQGDEFTKAECDKMFGQSLEKHNTPVEDIPQQLPANVHLASLDMAYNIGTGAFQRSTLYQYLLAGQYPEACMEMPRWRYVTIKGKPRDCRIAKWNCRGIVTRREIVSQLCLGQLSINDALARLGQLPLDEEIIERIKADADTE</sequence>